<sequence length="69" mass="7005">MSRRSGPARAVTTVLFGLGLLTSLTVLSTGGENYDLIVPLGYGLLGLLPVLAGAGAVAAVWRGRRAALP</sequence>
<keyword evidence="3" id="KW-1185">Reference proteome</keyword>
<feature type="transmembrane region" description="Helical" evidence="1">
    <location>
        <begin position="40"/>
        <end position="61"/>
    </location>
</feature>
<evidence type="ECO:0000313" key="2">
    <source>
        <dbReference type="EMBL" id="MQM28252.1"/>
    </source>
</evidence>
<evidence type="ECO:0008006" key="4">
    <source>
        <dbReference type="Google" id="ProtNLM"/>
    </source>
</evidence>
<organism evidence="2 3">
    <name type="scientific">Glycomyces albidus</name>
    <dbReference type="NCBI Taxonomy" id="2656774"/>
    <lineage>
        <taxon>Bacteria</taxon>
        <taxon>Bacillati</taxon>
        <taxon>Actinomycetota</taxon>
        <taxon>Actinomycetes</taxon>
        <taxon>Glycomycetales</taxon>
        <taxon>Glycomycetaceae</taxon>
        <taxon>Glycomyces</taxon>
    </lineage>
</organism>
<evidence type="ECO:0000256" key="1">
    <source>
        <dbReference type="SAM" id="Phobius"/>
    </source>
</evidence>
<gene>
    <name evidence="2" type="ORF">GFD30_22190</name>
</gene>
<comment type="caution">
    <text evidence="2">The sequence shown here is derived from an EMBL/GenBank/DDBJ whole genome shotgun (WGS) entry which is preliminary data.</text>
</comment>
<evidence type="ECO:0000313" key="3">
    <source>
        <dbReference type="Proteomes" id="UP000477750"/>
    </source>
</evidence>
<dbReference type="AlphaFoldDB" id="A0A6L5GEX5"/>
<proteinExistence type="predicted"/>
<name>A0A6L5GEX5_9ACTN</name>
<dbReference type="EMBL" id="WIAO01000038">
    <property type="protein sequence ID" value="MQM28252.1"/>
    <property type="molecule type" value="Genomic_DNA"/>
</dbReference>
<keyword evidence="1" id="KW-0812">Transmembrane</keyword>
<keyword evidence="1" id="KW-0472">Membrane</keyword>
<dbReference type="Proteomes" id="UP000477750">
    <property type="component" value="Unassembled WGS sequence"/>
</dbReference>
<accession>A0A6L5GEX5</accession>
<protein>
    <recommendedName>
        <fullName evidence="4">DUF3955 domain-containing protein</fullName>
    </recommendedName>
</protein>
<reference evidence="2 3" key="1">
    <citation type="submission" date="2019-10" db="EMBL/GenBank/DDBJ databases">
        <title>Glycomyces albidus sp. nov., a novel actinomycete isolated from rhizosphere soil of wheat (Triticum aestivum L.).</title>
        <authorList>
            <person name="Qian L."/>
        </authorList>
    </citation>
    <scope>NUCLEOTIDE SEQUENCE [LARGE SCALE GENOMIC DNA]</scope>
    <source>
        <strain evidence="2 3">NEAU-7082</strain>
    </source>
</reference>
<keyword evidence="1" id="KW-1133">Transmembrane helix</keyword>
<dbReference type="RefSeq" id="WP_153027355.1">
    <property type="nucleotide sequence ID" value="NZ_WIAO01000038.1"/>
</dbReference>